<proteinExistence type="inferred from homology"/>
<gene>
    <name evidence="9" type="ORF">NNJEOMEG_00717</name>
</gene>
<feature type="transmembrane region" description="Helical" evidence="7">
    <location>
        <begin position="118"/>
        <end position="142"/>
    </location>
</feature>
<comment type="subcellular location">
    <subcellularLocation>
        <location evidence="1">Cell membrane</location>
        <topology evidence="1">Multi-pass membrane protein</topology>
    </subcellularLocation>
</comment>
<evidence type="ECO:0000313" key="10">
    <source>
        <dbReference type="Proteomes" id="UP000494245"/>
    </source>
</evidence>
<feature type="transmembrane region" description="Helical" evidence="7">
    <location>
        <begin position="33"/>
        <end position="51"/>
    </location>
</feature>
<dbReference type="PANTHER" id="PTHR30506:SF3">
    <property type="entry name" value="UPF0126 INNER MEMBRANE PROTEIN YADS-RELATED"/>
    <property type="match status" value="1"/>
</dbReference>
<reference evidence="9 10" key="2">
    <citation type="submission" date="2020-05" db="EMBL/GenBank/DDBJ databases">
        <title>Draft genome sequence of Desulfovibrio sp. strainFSS-1.</title>
        <authorList>
            <person name="Shimoshige H."/>
            <person name="Kobayashi H."/>
            <person name="Maekawa T."/>
        </authorList>
    </citation>
    <scope>NUCLEOTIDE SEQUENCE [LARGE SCALE GENOMIC DNA]</scope>
    <source>
        <strain evidence="9 10">SIID29052-01</strain>
    </source>
</reference>
<evidence type="ECO:0000256" key="6">
    <source>
        <dbReference type="ARBA" id="ARBA00023136"/>
    </source>
</evidence>
<feature type="transmembrane region" description="Helical" evidence="7">
    <location>
        <begin position="177"/>
        <end position="197"/>
    </location>
</feature>
<comment type="similarity">
    <text evidence="2">Belongs to the UPF0126 family.</text>
</comment>
<evidence type="ECO:0000313" key="9">
    <source>
        <dbReference type="EMBL" id="GFK92889.1"/>
    </source>
</evidence>
<keyword evidence="10" id="KW-1185">Reference proteome</keyword>
<name>A0A6V8LS00_9BACT</name>
<feature type="domain" description="Glycine transporter" evidence="8">
    <location>
        <begin position="11"/>
        <end position="82"/>
    </location>
</feature>
<dbReference type="Proteomes" id="UP000494245">
    <property type="component" value="Unassembled WGS sequence"/>
</dbReference>
<evidence type="ECO:0000256" key="3">
    <source>
        <dbReference type="ARBA" id="ARBA00022475"/>
    </source>
</evidence>
<evidence type="ECO:0000259" key="8">
    <source>
        <dbReference type="Pfam" id="PF03458"/>
    </source>
</evidence>
<evidence type="ECO:0000256" key="1">
    <source>
        <dbReference type="ARBA" id="ARBA00004651"/>
    </source>
</evidence>
<keyword evidence="3" id="KW-1003">Cell membrane</keyword>
<dbReference type="RefSeq" id="WP_173081387.1">
    <property type="nucleotide sequence ID" value="NZ_BLTE01000002.1"/>
</dbReference>
<feature type="domain" description="Glycine transporter" evidence="8">
    <location>
        <begin position="98"/>
        <end position="170"/>
    </location>
</feature>
<dbReference type="PANTHER" id="PTHR30506">
    <property type="entry name" value="INNER MEMBRANE PROTEIN"/>
    <property type="match status" value="1"/>
</dbReference>
<keyword evidence="4 7" id="KW-0812">Transmembrane</keyword>
<evidence type="ECO:0000256" key="5">
    <source>
        <dbReference type="ARBA" id="ARBA00022989"/>
    </source>
</evidence>
<dbReference type="InterPro" id="IPR005115">
    <property type="entry name" value="Gly_transporter"/>
</dbReference>
<keyword evidence="5 7" id="KW-1133">Transmembrane helix</keyword>
<evidence type="ECO:0000256" key="4">
    <source>
        <dbReference type="ARBA" id="ARBA00022692"/>
    </source>
</evidence>
<evidence type="ECO:0000256" key="7">
    <source>
        <dbReference type="SAM" id="Phobius"/>
    </source>
</evidence>
<accession>A0A6V8LS00</accession>
<dbReference type="Pfam" id="PF03458">
    <property type="entry name" value="Gly_transporter"/>
    <property type="match status" value="2"/>
</dbReference>
<evidence type="ECO:0000256" key="2">
    <source>
        <dbReference type="ARBA" id="ARBA00008193"/>
    </source>
</evidence>
<feature type="transmembrane region" description="Helical" evidence="7">
    <location>
        <begin position="71"/>
        <end position="88"/>
    </location>
</feature>
<sequence>MDAQPFQLPLAVDLAAVFLMAITGAMEAIRRRFDLIGLCVLSVATGLGGALIRDGIFLQTGISAVLRDERYLWAVAVAAMLSLSVGARAEGSRKLMALVDALALGAYAVVGVERSLSLGLGIVPAVLVGVVNACGGGVLRDLFTGEQAMVFKPGQFYAFAALMGCLLYTPLRQNTELPPLLLAMAAIALTFGLRVLAIWRNWSTAPVGEKGLLRGLFKR</sequence>
<feature type="transmembrane region" description="Helical" evidence="7">
    <location>
        <begin position="154"/>
        <end position="171"/>
    </location>
</feature>
<dbReference type="GO" id="GO:0005886">
    <property type="term" value="C:plasma membrane"/>
    <property type="evidence" value="ECO:0007669"/>
    <property type="project" value="UniProtKB-SubCell"/>
</dbReference>
<organism evidence="9 10">
    <name type="scientific">Fundidesulfovibrio magnetotacticus</name>
    <dbReference type="NCBI Taxonomy" id="2730080"/>
    <lineage>
        <taxon>Bacteria</taxon>
        <taxon>Pseudomonadati</taxon>
        <taxon>Thermodesulfobacteriota</taxon>
        <taxon>Desulfovibrionia</taxon>
        <taxon>Desulfovibrionales</taxon>
        <taxon>Desulfovibrionaceae</taxon>
        <taxon>Fundidesulfovibrio</taxon>
    </lineage>
</organism>
<reference evidence="9 10" key="1">
    <citation type="submission" date="2020-04" db="EMBL/GenBank/DDBJ databases">
        <authorList>
            <consortium name="Desulfovibrio sp. FSS-1 genome sequencing consortium"/>
            <person name="Shimoshige H."/>
            <person name="Kobayashi H."/>
            <person name="Maekawa T."/>
        </authorList>
    </citation>
    <scope>NUCLEOTIDE SEQUENCE [LARGE SCALE GENOMIC DNA]</scope>
    <source>
        <strain evidence="9 10">SIID29052-01</strain>
    </source>
</reference>
<protein>
    <recommendedName>
        <fullName evidence="8">Glycine transporter domain-containing protein</fullName>
    </recommendedName>
</protein>
<feature type="transmembrane region" description="Helical" evidence="7">
    <location>
        <begin position="6"/>
        <end position="26"/>
    </location>
</feature>
<dbReference type="AlphaFoldDB" id="A0A6V8LS00"/>
<comment type="caution">
    <text evidence="9">The sequence shown here is derived from an EMBL/GenBank/DDBJ whole genome shotgun (WGS) entry which is preliminary data.</text>
</comment>
<dbReference type="EMBL" id="BLTE01000002">
    <property type="protein sequence ID" value="GFK92889.1"/>
    <property type="molecule type" value="Genomic_DNA"/>
</dbReference>
<keyword evidence="6 7" id="KW-0472">Membrane</keyword>